<accession>A0A099WDX3</accession>
<organism evidence="3 6">
    <name type="scientific">Listeria booriae</name>
    <dbReference type="NCBI Taxonomy" id="1552123"/>
    <lineage>
        <taxon>Bacteria</taxon>
        <taxon>Bacillati</taxon>
        <taxon>Bacillota</taxon>
        <taxon>Bacilli</taxon>
        <taxon>Bacillales</taxon>
        <taxon>Listeriaceae</taxon>
        <taxon>Listeria</taxon>
    </lineage>
</organism>
<evidence type="ECO:0000313" key="3">
    <source>
        <dbReference type="EMBL" id="KGL42851.1"/>
    </source>
</evidence>
<proteinExistence type="predicted"/>
<dbReference type="SUPFAM" id="SSF53335">
    <property type="entry name" value="S-adenosyl-L-methionine-dependent methyltransferases"/>
    <property type="match status" value="1"/>
</dbReference>
<dbReference type="CDD" id="cd02440">
    <property type="entry name" value="AdoMet_MTases"/>
    <property type="match status" value="1"/>
</dbReference>
<dbReference type="STRING" id="1552123.EP57_05175"/>
<reference evidence="7 8" key="2">
    <citation type="submission" date="2020-03" db="EMBL/GenBank/DDBJ databases">
        <title>Soil Listeria distribution.</title>
        <authorList>
            <person name="Liao J."/>
            <person name="Wiedmann M."/>
        </authorList>
    </citation>
    <scope>NUCLEOTIDE SEQUENCE [LARGE SCALE GENOMIC DNA]</scope>
    <source>
        <strain evidence="4 7">FSL L7-0978</strain>
        <strain evidence="5 8">FSL L7-0990</strain>
    </source>
</reference>
<keyword evidence="6" id="KW-1185">Reference proteome</keyword>
<evidence type="ECO:0000256" key="1">
    <source>
        <dbReference type="ARBA" id="ARBA00022679"/>
    </source>
</evidence>
<evidence type="ECO:0000313" key="4">
    <source>
        <dbReference type="EMBL" id="MBC1794861.1"/>
    </source>
</evidence>
<evidence type="ECO:0000313" key="6">
    <source>
        <dbReference type="Proteomes" id="UP000029844"/>
    </source>
</evidence>
<reference evidence="3 6" key="1">
    <citation type="submission" date="2014-05" db="EMBL/GenBank/DDBJ databases">
        <title>Novel Listeriaceae from food processing environments.</title>
        <authorList>
            <person name="den Bakker H.C."/>
        </authorList>
    </citation>
    <scope>NUCLEOTIDE SEQUENCE [LARGE SCALE GENOMIC DNA]</scope>
    <source>
        <strain evidence="3 6">FSL A5-0281</strain>
    </source>
</reference>
<evidence type="ECO:0000259" key="2">
    <source>
        <dbReference type="Pfam" id="PF13847"/>
    </source>
</evidence>
<dbReference type="GeneID" id="58716788"/>
<dbReference type="Proteomes" id="UP000029844">
    <property type="component" value="Unassembled WGS sequence"/>
</dbReference>
<dbReference type="Pfam" id="PF13847">
    <property type="entry name" value="Methyltransf_31"/>
    <property type="match status" value="1"/>
</dbReference>
<dbReference type="PANTHER" id="PTHR43861">
    <property type="entry name" value="TRANS-ACONITATE 2-METHYLTRANSFERASE-RELATED"/>
    <property type="match status" value="1"/>
</dbReference>
<dbReference type="InterPro" id="IPR029063">
    <property type="entry name" value="SAM-dependent_MTases_sf"/>
</dbReference>
<dbReference type="Proteomes" id="UP000548082">
    <property type="component" value="Unassembled WGS sequence"/>
</dbReference>
<dbReference type="EMBL" id="JAARVD010000004">
    <property type="protein sequence ID" value="MBC1796950.1"/>
    <property type="molecule type" value="Genomic_DNA"/>
</dbReference>
<keyword evidence="1 4" id="KW-0808">Transferase</keyword>
<evidence type="ECO:0000313" key="7">
    <source>
        <dbReference type="Proteomes" id="UP000539064"/>
    </source>
</evidence>
<dbReference type="eggNOG" id="COG2226">
    <property type="taxonomic scope" value="Bacteria"/>
</dbReference>
<dbReference type="PANTHER" id="PTHR43861:SF3">
    <property type="entry name" value="PUTATIVE (AFU_ORTHOLOGUE AFUA_2G14390)-RELATED"/>
    <property type="match status" value="1"/>
</dbReference>
<protein>
    <submittedName>
        <fullName evidence="4">Class I SAM-dependent methyltransferase</fullName>
    </submittedName>
    <submittedName>
        <fullName evidence="3">Methylase</fullName>
    </submittedName>
</protein>
<dbReference type="Proteomes" id="UP000539064">
    <property type="component" value="Unassembled WGS sequence"/>
</dbReference>
<gene>
    <name evidence="3" type="ORF">EP57_05175</name>
    <name evidence="4" type="ORF">HCA52_15610</name>
    <name evidence="5" type="ORF">HCA55_09425</name>
</gene>
<name>A0A099WDX3_9LIST</name>
<evidence type="ECO:0000313" key="5">
    <source>
        <dbReference type="EMBL" id="MBC1796950.1"/>
    </source>
</evidence>
<dbReference type="EMBL" id="JAARVG010000018">
    <property type="protein sequence ID" value="MBC1794861.1"/>
    <property type="molecule type" value="Genomic_DNA"/>
</dbReference>
<dbReference type="InterPro" id="IPR025714">
    <property type="entry name" value="Methyltranfer_dom"/>
</dbReference>
<dbReference type="Gene3D" id="3.40.50.150">
    <property type="entry name" value="Vaccinia Virus protein VP39"/>
    <property type="match status" value="1"/>
</dbReference>
<feature type="domain" description="Methyltransferase" evidence="2">
    <location>
        <begin position="37"/>
        <end position="141"/>
    </location>
</feature>
<dbReference type="OrthoDB" id="9791837at2"/>
<dbReference type="AlphaFoldDB" id="A0A099WDX3"/>
<dbReference type="GO" id="GO:0032259">
    <property type="term" value="P:methylation"/>
    <property type="evidence" value="ECO:0007669"/>
    <property type="project" value="UniProtKB-KW"/>
</dbReference>
<dbReference type="GO" id="GO:0008168">
    <property type="term" value="F:methyltransferase activity"/>
    <property type="evidence" value="ECO:0007669"/>
    <property type="project" value="UniProtKB-KW"/>
</dbReference>
<evidence type="ECO:0000313" key="8">
    <source>
        <dbReference type="Proteomes" id="UP000548082"/>
    </source>
</evidence>
<dbReference type="RefSeq" id="WP_036084748.1">
    <property type="nucleotide sequence ID" value="NZ_CBCSHQ010000001.1"/>
</dbReference>
<comment type="caution">
    <text evidence="3">The sequence shown here is derived from an EMBL/GenBank/DDBJ whole genome shotgun (WGS) entry which is preliminary data.</text>
</comment>
<sequence length="198" mass="22040">MEENVFERMAEKYDSPDRIALANIVANRVKEELRDAEDKTLIDYGSGTGLVGLQLAELVKSATLIDSSENMVKIIREKITNHPITNAETLVADFTTDTLDLKADIIVVSLVLLHIPDTKAILKSLYETLNKGGRLIIIDFEKNPNVSHPKVHNGFDFEALTALLTDTGFESTDIQVFHHGKQVFMKQDASLFIAVSEK</sequence>
<keyword evidence="3" id="KW-0489">Methyltransferase</keyword>
<dbReference type="EMBL" id="JNFA01000011">
    <property type="protein sequence ID" value="KGL42851.1"/>
    <property type="molecule type" value="Genomic_DNA"/>
</dbReference>